<dbReference type="EMBL" id="MT711976">
    <property type="protein sequence ID" value="QMP84363.1"/>
    <property type="molecule type" value="Genomic_DNA"/>
</dbReference>
<accession>A0A7G4AVU9</accession>
<evidence type="ECO:0000259" key="1">
    <source>
        <dbReference type="Pfam" id="PF17338"/>
    </source>
</evidence>
<feature type="domain" description="Gene product 88" evidence="1">
    <location>
        <begin position="1"/>
        <end position="229"/>
    </location>
</feature>
<name>A0A7G4AVU9_9CAUD</name>
<sequence length="242" mass="27035">MSLKRTNDRKTTVRAGKAGEGHSSLLKNAFSLPSGKAYSCPGATSFCESVCYAGRIEKRFPKFLAVAMHNWNVLNDPNQDMLLNLMVMIEAFRGECEKFDAPKLFRWHADGDIFSKEYAQAIAICAREFTDVQFWIYTRSFEYVQYITGYDNMAVYLSIDDDNFQEGLKCYSDNPSVNIAWLGKTFDEARGLKYSLAGGKYASHCPENKGTIPLITEKGGACVSCGLCIFGKNNVSFSTSKK</sequence>
<reference evidence="2 4" key="1">
    <citation type="submission" date="2020-07" db="EMBL/GenBank/DDBJ databases">
        <title>Streptomyces phage Genome sequencing and assembly.</title>
        <authorList>
            <person name="Sharma V."/>
            <person name="Hardy A."/>
            <person name="Frunzke J."/>
        </authorList>
    </citation>
    <scope>NUCLEOTIDE SEQUENCE [LARGE SCALE GENOMIC DNA]</scope>
</reference>
<evidence type="ECO:0000313" key="3">
    <source>
        <dbReference type="EMBL" id="QMP84363.1"/>
    </source>
</evidence>
<evidence type="ECO:0000313" key="2">
    <source>
        <dbReference type="EMBL" id="QMP84139.1"/>
    </source>
</evidence>
<keyword evidence="4" id="KW-1185">Reference proteome</keyword>
<proteinExistence type="predicted"/>
<dbReference type="EMBL" id="MT711976">
    <property type="protein sequence ID" value="QMP84139.1"/>
    <property type="molecule type" value="Genomic_DNA"/>
</dbReference>
<organism evidence="2 4">
    <name type="scientific">Streptomyces phage Coruscant</name>
    <dbReference type="NCBI Taxonomy" id="2739834"/>
    <lineage>
        <taxon>Viruses</taxon>
        <taxon>Duplodnaviria</taxon>
        <taxon>Heunggongvirae</taxon>
        <taxon>Uroviricota</taxon>
        <taxon>Caudoviricetes</taxon>
        <taxon>Stanwilliamsviridae</taxon>
        <taxon>Boydwoodruffvirinae</taxon>
        <taxon>Coruscantvirus</taxon>
        <taxon>Coruscantvirus coruscant</taxon>
    </lineage>
</organism>
<dbReference type="Proteomes" id="UP000515922">
    <property type="component" value="Segment"/>
</dbReference>
<gene>
    <name evidence="2" type="ORF">HUN41_00009</name>
    <name evidence="3" type="ORF">HUN41_00275</name>
</gene>
<dbReference type="InterPro" id="IPR020290">
    <property type="entry name" value="Gp88"/>
</dbReference>
<dbReference type="Pfam" id="PF17338">
    <property type="entry name" value="GP88"/>
    <property type="match status" value="1"/>
</dbReference>
<protein>
    <recommendedName>
        <fullName evidence="1">Gene product 88 domain-containing protein</fullName>
    </recommendedName>
</protein>
<evidence type="ECO:0000313" key="4">
    <source>
        <dbReference type="Proteomes" id="UP000515922"/>
    </source>
</evidence>